<feature type="signal peptide" evidence="2">
    <location>
        <begin position="1"/>
        <end position="33"/>
    </location>
</feature>
<evidence type="ECO:0000313" key="3">
    <source>
        <dbReference type="EMBL" id="NYE42168.1"/>
    </source>
</evidence>
<evidence type="ECO:0000256" key="2">
    <source>
        <dbReference type="SAM" id="SignalP"/>
    </source>
</evidence>
<dbReference type="EMBL" id="JACCCF010000001">
    <property type="protein sequence ID" value="NYE42168.1"/>
    <property type="molecule type" value="Genomic_DNA"/>
</dbReference>
<dbReference type="RefSeq" id="WP_173314518.1">
    <property type="nucleotide sequence ID" value="NZ_BAAAUE010000012.1"/>
</dbReference>
<comment type="caution">
    <text evidence="3">The sequence shown here is derived from an EMBL/GenBank/DDBJ whole genome shotgun (WGS) entry which is preliminary data.</text>
</comment>
<dbReference type="PROSITE" id="PS51257">
    <property type="entry name" value="PROKAR_LIPOPROTEIN"/>
    <property type="match status" value="1"/>
</dbReference>
<feature type="region of interest" description="Disordered" evidence="1">
    <location>
        <begin position="149"/>
        <end position="168"/>
    </location>
</feature>
<accession>A0A7Y9HD98</accession>
<proteinExistence type="predicted"/>
<feature type="chain" id="PRO_5031191219" description="Lipoprotein" evidence="2">
    <location>
        <begin position="34"/>
        <end position="318"/>
    </location>
</feature>
<protein>
    <recommendedName>
        <fullName evidence="5">Lipoprotein</fullName>
    </recommendedName>
</protein>
<gene>
    <name evidence="3" type="ORF">HEB29_003179</name>
</gene>
<reference evidence="3 4" key="1">
    <citation type="submission" date="2020-07" db="EMBL/GenBank/DDBJ databases">
        <title>Sequencing the genomes of 1000 actinobacteria strains.</title>
        <authorList>
            <person name="Klenk H.-P."/>
        </authorList>
    </citation>
    <scope>NUCLEOTIDE SEQUENCE [LARGE SCALE GENOMIC DNA]</scope>
    <source>
        <strain evidence="3 4">DSM 41455</strain>
    </source>
</reference>
<dbReference type="Proteomes" id="UP000530403">
    <property type="component" value="Unassembled WGS sequence"/>
</dbReference>
<evidence type="ECO:0000313" key="4">
    <source>
        <dbReference type="Proteomes" id="UP000530403"/>
    </source>
</evidence>
<dbReference type="AlphaFoldDB" id="A0A7Y9HD98"/>
<organism evidence="3 4">
    <name type="scientific">Streptomyces fulvorobeus</name>
    <dbReference type="NCBI Taxonomy" id="284028"/>
    <lineage>
        <taxon>Bacteria</taxon>
        <taxon>Bacillati</taxon>
        <taxon>Actinomycetota</taxon>
        <taxon>Actinomycetes</taxon>
        <taxon>Kitasatosporales</taxon>
        <taxon>Streptomycetaceae</taxon>
        <taxon>Streptomyces</taxon>
    </lineage>
</organism>
<evidence type="ECO:0008006" key="5">
    <source>
        <dbReference type="Google" id="ProtNLM"/>
    </source>
</evidence>
<keyword evidence="2" id="KW-0732">Signal</keyword>
<evidence type="ECO:0000256" key="1">
    <source>
        <dbReference type="SAM" id="MobiDB-lite"/>
    </source>
</evidence>
<name>A0A7Y9HD98_9ACTN</name>
<sequence length="318" mass="33338">MAVKKRFAKRFWGMGTAGLVCLLAVSTTGCSSADPGSAGNAGERTAPLTKSEDLHLPIEKYLFSNAETVRLEKGRFALIGKCLRRLGLGHGIESPGPAPGPRNVMERRYGISDLGEAKVNGYRLGDTGTPPPRSLAAQLDSLSGAEKTQLTSALHGEADPASAGQGGLRVNGVPVPVGGCAGEATGRIAGGTTGHTGPSEVARRTNFESFDASRSDARVVRALGSWSRCMKEKGYAYPDPLAAMSDPAFQGKSPTPKERDVAQADIRCKRSTNLIGIWFDVEAALQKSMIEKKGPDFSAALKAKNGQLARAASALGDR</sequence>